<dbReference type="GO" id="GO:0016787">
    <property type="term" value="F:hydrolase activity"/>
    <property type="evidence" value="ECO:0007669"/>
    <property type="project" value="UniProtKB-KW"/>
</dbReference>
<evidence type="ECO:0000313" key="7">
    <source>
        <dbReference type="EMBL" id="CAH2102984.1"/>
    </source>
</evidence>
<evidence type="ECO:0000256" key="2">
    <source>
        <dbReference type="ARBA" id="ARBA00035119"/>
    </source>
</evidence>
<name>A0AAU9UZK0_EUPED</name>
<evidence type="ECO:0000256" key="1">
    <source>
        <dbReference type="ARBA" id="ARBA00022801"/>
    </source>
</evidence>
<evidence type="ECO:0000256" key="4">
    <source>
        <dbReference type="ARBA" id="ARBA00035393"/>
    </source>
</evidence>
<proteinExistence type="inferred from homology"/>
<dbReference type="EC" id="3.2.2.-" evidence="6"/>
<dbReference type="GO" id="GO:0006400">
    <property type="term" value="P:tRNA modification"/>
    <property type="evidence" value="ECO:0007669"/>
    <property type="project" value="TreeGrafter"/>
</dbReference>
<protein>
    <recommendedName>
        <fullName evidence="3 6">Queuosine 5'-phosphate N-glycosylase/hydrolase</fullName>
        <ecNumber evidence="6">3.2.2.-</ecNumber>
    </recommendedName>
    <alternativeName>
        <fullName evidence="4 6">Queuosine-nucleotide N-glycosylase/hydrolase</fullName>
    </alternativeName>
</protein>
<evidence type="ECO:0000256" key="3">
    <source>
        <dbReference type="ARBA" id="ARBA00035306"/>
    </source>
</evidence>
<gene>
    <name evidence="7" type="ORF">EEDITHA_LOCUS17547</name>
</gene>
<dbReference type="PANTHER" id="PTHR21314:SF0">
    <property type="entry name" value="QUEUOSINE 5'-PHOSPHATE N-GLYCOSYLASE_HYDROLASE"/>
    <property type="match status" value="1"/>
</dbReference>
<organism evidence="7 8">
    <name type="scientific">Euphydryas editha</name>
    <name type="common">Edith's checkerspot</name>
    <dbReference type="NCBI Taxonomy" id="104508"/>
    <lineage>
        <taxon>Eukaryota</taxon>
        <taxon>Metazoa</taxon>
        <taxon>Ecdysozoa</taxon>
        <taxon>Arthropoda</taxon>
        <taxon>Hexapoda</taxon>
        <taxon>Insecta</taxon>
        <taxon>Pterygota</taxon>
        <taxon>Neoptera</taxon>
        <taxon>Endopterygota</taxon>
        <taxon>Lepidoptera</taxon>
        <taxon>Glossata</taxon>
        <taxon>Ditrysia</taxon>
        <taxon>Papilionoidea</taxon>
        <taxon>Nymphalidae</taxon>
        <taxon>Nymphalinae</taxon>
        <taxon>Euphydryas</taxon>
    </lineage>
</organism>
<dbReference type="Proteomes" id="UP001153954">
    <property type="component" value="Unassembled WGS sequence"/>
</dbReference>
<comment type="function">
    <text evidence="6">Catalyzes the hydrolysis of queuosine 5'-phosphate, releasing the nucleobase queuine (q). Is required for salvage of queuine from exogenous queuosine (Q) that is imported and then converted to queuosine 5'-phosphate intracellularly.</text>
</comment>
<reference evidence="7" key="1">
    <citation type="submission" date="2022-03" db="EMBL/GenBank/DDBJ databases">
        <authorList>
            <person name="Tunstrom K."/>
        </authorList>
    </citation>
    <scope>NUCLEOTIDE SEQUENCE</scope>
</reference>
<dbReference type="PANTHER" id="PTHR21314">
    <property type="entry name" value="QUEUOSINE 5'-PHOSPHATE N-GLYCOSYLASE_HYDROLASE-RELATED"/>
    <property type="match status" value="1"/>
</dbReference>
<keyword evidence="1 6" id="KW-0378">Hydrolase</keyword>
<comment type="catalytic activity">
    <reaction evidence="5 6">
        <text>queuosine 5'-phosphate + H2O = queuine + D-ribose 5-phosphate</text>
        <dbReference type="Rhea" id="RHEA:75387"/>
        <dbReference type="ChEBI" id="CHEBI:15377"/>
        <dbReference type="ChEBI" id="CHEBI:17433"/>
        <dbReference type="ChEBI" id="CHEBI:78346"/>
        <dbReference type="ChEBI" id="CHEBI:194371"/>
    </reaction>
    <physiologicalReaction direction="left-to-right" evidence="5 6">
        <dbReference type="Rhea" id="RHEA:75388"/>
    </physiologicalReaction>
</comment>
<dbReference type="AlphaFoldDB" id="A0AAU9UZK0"/>
<evidence type="ECO:0000256" key="5">
    <source>
        <dbReference type="ARBA" id="ARBA00048204"/>
    </source>
</evidence>
<accession>A0AAU9UZK0</accession>
<dbReference type="InterPro" id="IPR019438">
    <property type="entry name" value="Q_salvage"/>
</dbReference>
<evidence type="ECO:0000313" key="8">
    <source>
        <dbReference type="Proteomes" id="UP001153954"/>
    </source>
</evidence>
<dbReference type="EMBL" id="CAKOGL010000025">
    <property type="protein sequence ID" value="CAH2102984.1"/>
    <property type="molecule type" value="Genomic_DNA"/>
</dbReference>
<evidence type="ECO:0000256" key="6">
    <source>
        <dbReference type="RuleBase" id="RU365002"/>
    </source>
</evidence>
<dbReference type="Pfam" id="PF10343">
    <property type="entry name" value="Q_salvage"/>
    <property type="match status" value="1"/>
</dbReference>
<keyword evidence="8" id="KW-1185">Reference proteome</keyword>
<comment type="similarity">
    <text evidence="2 6">Belongs to the QNG1 protein family.</text>
</comment>
<sequence length="337" mass="38857">MVRSGILPPAESSKFISERAENVKIHEDGLDKLCQEMFSAIKDNKLQIPDTGTDAIHPNKDHPRAVDWVFVVDTLNFCFWSQSKEEQWTVNGHTGYFALEAALHRAIQEGHDITNPEYYSKITEEQLTHILRGDTSAKIPLFKERVSVLHEVGNILIEKYDGTFEKCVKEANKSAIKLLEIVVNNFPCFRDEGVYKNQRVSLYKRAQILVADLWNFFDGTGWGEFNDIDKITMFADYRVPQVLVYFGVISYSDELMDKLSKDNLLVSGSEEEIEIRGCSIHAVELLKLKLSQLIKKSGQNFDVPNSSLIDYYLWCYRRKHAKEMEKIPYHKTLGIFY</sequence>
<comment type="caution">
    <text evidence="7">The sequence shown here is derived from an EMBL/GenBank/DDBJ whole genome shotgun (WGS) entry which is preliminary data.</text>
</comment>